<organism evidence="2 3">
    <name type="scientific">Cupriavidus basilensis</name>
    <dbReference type="NCBI Taxonomy" id="68895"/>
    <lineage>
        <taxon>Bacteria</taxon>
        <taxon>Pseudomonadati</taxon>
        <taxon>Pseudomonadota</taxon>
        <taxon>Betaproteobacteria</taxon>
        <taxon>Burkholderiales</taxon>
        <taxon>Burkholderiaceae</taxon>
        <taxon>Cupriavidus</taxon>
    </lineage>
</organism>
<keyword evidence="1" id="KW-0732">Signal</keyword>
<reference evidence="2 3" key="1">
    <citation type="submission" date="2023-03" db="EMBL/GenBank/DDBJ databases">
        <title>Draft assemblies of triclosan tolerant bacteria isolated from returned activated sludge.</title>
        <authorList>
            <person name="Van Hamelsveld S."/>
        </authorList>
    </citation>
    <scope>NUCLEOTIDE SEQUENCE [LARGE SCALE GENOMIC DNA]</scope>
    <source>
        <strain evidence="2 3">GW210010_S58</strain>
    </source>
</reference>
<sequence>MRFTRSLLALAAAAVTVAMPTEAAEPAGYRVVSSIKTDGQGAIQGLRVDQAARRLYVARAGAVEVVDIDSDKKVGQVAVKGGATAVAVASDLRRGFAASASDNSITIFDLSTLQVLKTVKSTGTEPSALEYEPVSKRVFVANARDGKLTVLGAESGDIVGSIALGGKLRGIGSDTRGDVFVADVERNVLHVVRTKDLSSRGSIATWPATKPTALTVDDKERRIYVSTGSGRLVVIDPDIGQMVGYVPIGSGDAGIAAQYAPNRFVRLFVPSADGALTVVQNAKLTASVESKLPSSGSRSTAVAVDGKSGRAYLAGGSEVLVLNK</sequence>
<accession>A0ABT6B6H4</accession>
<proteinExistence type="predicted"/>
<feature type="chain" id="PRO_5046076197" description="YncE family protein" evidence="1">
    <location>
        <begin position="24"/>
        <end position="324"/>
    </location>
</feature>
<dbReference type="PANTHER" id="PTHR47197:SF3">
    <property type="entry name" value="DIHYDRO-HEME D1 DEHYDROGENASE"/>
    <property type="match status" value="1"/>
</dbReference>
<dbReference type="SUPFAM" id="SSF51004">
    <property type="entry name" value="C-terminal (heme d1) domain of cytochrome cd1-nitrite reductase"/>
    <property type="match status" value="1"/>
</dbReference>
<dbReference type="InterPro" id="IPR015943">
    <property type="entry name" value="WD40/YVTN_repeat-like_dom_sf"/>
</dbReference>
<gene>
    <name evidence="2" type="ORF">P3W85_43420</name>
</gene>
<evidence type="ECO:0008006" key="4">
    <source>
        <dbReference type="Google" id="ProtNLM"/>
    </source>
</evidence>
<dbReference type="PANTHER" id="PTHR47197">
    <property type="entry name" value="PROTEIN NIRF"/>
    <property type="match status" value="1"/>
</dbReference>
<comment type="caution">
    <text evidence="2">The sequence shown here is derived from an EMBL/GenBank/DDBJ whole genome shotgun (WGS) entry which is preliminary data.</text>
</comment>
<evidence type="ECO:0000313" key="2">
    <source>
        <dbReference type="EMBL" id="MDF3839741.1"/>
    </source>
</evidence>
<feature type="signal peptide" evidence="1">
    <location>
        <begin position="1"/>
        <end position="23"/>
    </location>
</feature>
<dbReference type="InterPro" id="IPR051200">
    <property type="entry name" value="Host-pathogen_enzymatic-act"/>
</dbReference>
<name>A0ABT6B6H4_9BURK</name>
<dbReference type="EMBL" id="JARJLM010000702">
    <property type="protein sequence ID" value="MDF3839741.1"/>
    <property type="molecule type" value="Genomic_DNA"/>
</dbReference>
<dbReference type="Proteomes" id="UP001216674">
    <property type="component" value="Unassembled WGS sequence"/>
</dbReference>
<keyword evidence="3" id="KW-1185">Reference proteome</keyword>
<protein>
    <recommendedName>
        <fullName evidence="4">YncE family protein</fullName>
    </recommendedName>
</protein>
<dbReference type="Gene3D" id="2.130.10.10">
    <property type="entry name" value="YVTN repeat-like/Quinoprotein amine dehydrogenase"/>
    <property type="match status" value="2"/>
</dbReference>
<dbReference type="InterPro" id="IPR011048">
    <property type="entry name" value="Haem_d1_sf"/>
</dbReference>
<evidence type="ECO:0000313" key="3">
    <source>
        <dbReference type="Proteomes" id="UP001216674"/>
    </source>
</evidence>
<dbReference type="RefSeq" id="WP_276269361.1">
    <property type="nucleotide sequence ID" value="NZ_JARJLM010000702.1"/>
</dbReference>
<evidence type="ECO:0000256" key="1">
    <source>
        <dbReference type="SAM" id="SignalP"/>
    </source>
</evidence>